<feature type="region of interest" description="Disordered" evidence="1">
    <location>
        <begin position="1"/>
        <end position="20"/>
    </location>
</feature>
<organism evidence="2 3">
    <name type="scientific">Papaver nudicaule</name>
    <name type="common">Iceland poppy</name>
    <dbReference type="NCBI Taxonomy" id="74823"/>
    <lineage>
        <taxon>Eukaryota</taxon>
        <taxon>Viridiplantae</taxon>
        <taxon>Streptophyta</taxon>
        <taxon>Embryophyta</taxon>
        <taxon>Tracheophyta</taxon>
        <taxon>Spermatophyta</taxon>
        <taxon>Magnoliopsida</taxon>
        <taxon>Ranunculales</taxon>
        <taxon>Papaveraceae</taxon>
        <taxon>Papaveroideae</taxon>
        <taxon>Papaver</taxon>
    </lineage>
</organism>
<feature type="region of interest" description="Disordered" evidence="1">
    <location>
        <begin position="74"/>
        <end position="106"/>
    </location>
</feature>
<dbReference type="PANTHER" id="PTHR47290">
    <property type="entry name" value="RING FINGER PROTEIN"/>
    <property type="match status" value="1"/>
</dbReference>
<sequence>MIMFPTQNPQQQQQQQQQGYDGYGYGGCREYSYFPRYGGGSFVDHMRYDQYSYDEPIYLESDIIGLVGNRYHRQQQQHHMAEDESRTSSVNEAGSSSRDLDQKQGDDKWLQLGIGNSVAEDSELNKLTSKTVLDEEQPTPRRDDKLVELDLLSGNSTSGTQDVKLSTPIFHMTSNEFRPNIPPPFRSGGIHINNNSTTTGTRISMPYFIHHQQSRATSLNLSTHSHHHLQPEHHLAWAAAGNNSYNRSNVWNPTVGASASPLPLMSNSYNYLRSPSSFQPHINVDIAGPSSSSTTSDNMVMKVIDTPPRPHSGIWFVLQASPNQSKEPFLPQIPKSYLRIKDGRMPVRLLMKYLANKLRLNSESEIEIRCRGQQLDPFLTLQHVRDHIWNPKDDRDQLLMMSLLQDSSTTTSTDNHVMILHYGTNPNTSSTVNRTTTP</sequence>
<gene>
    <name evidence="2" type="ORF">MKW94_020379</name>
</gene>
<dbReference type="AlphaFoldDB" id="A0AA41VU24"/>
<protein>
    <submittedName>
        <fullName evidence="2">Uncharacterized protein</fullName>
    </submittedName>
</protein>
<dbReference type="Gene3D" id="3.10.20.90">
    <property type="entry name" value="Phosphatidylinositol 3-kinase Catalytic Subunit, Chain A, domain 1"/>
    <property type="match status" value="1"/>
</dbReference>
<accession>A0AA41VU24</accession>
<evidence type="ECO:0000313" key="2">
    <source>
        <dbReference type="EMBL" id="MCL7047467.1"/>
    </source>
</evidence>
<feature type="compositionally biased region" description="Low complexity" evidence="1">
    <location>
        <begin position="10"/>
        <end position="20"/>
    </location>
</feature>
<proteinExistence type="predicted"/>
<reference evidence="2" key="1">
    <citation type="submission" date="2022-03" db="EMBL/GenBank/DDBJ databases">
        <title>A functionally conserved STORR gene fusion in Papaver species that diverged 16.8 million years ago.</title>
        <authorList>
            <person name="Catania T."/>
        </authorList>
    </citation>
    <scope>NUCLEOTIDE SEQUENCE</scope>
    <source>
        <strain evidence="2">S-191538</strain>
    </source>
</reference>
<evidence type="ECO:0000313" key="3">
    <source>
        <dbReference type="Proteomes" id="UP001177140"/>
    </source>
</evidence>
<dbReference type="EMBL" id="JAJJMA010293179">
    <property type="protein sequence ID" value="MCL7047467.1"/>
    <property type="molecule type" value="Genomic_DNA"/>
</dbReference>
<dbReference type="InterPro" id="IPR044171">
    <property type="entry name" value="LAX2-like"/>
</dbReference>
<name>A0AA41VU24_PAPNU</name>
<dbReference type="Proteomes" id="UP001177140">
    <property type="component" value="Unassembled WGS sequence"/>
</dbReference>
<evidence type="ECO:0000256" key="1">
    <source>
        <dbReference type="SAM" id="MobiDB-lite"/>
    </source>
</evidence>
<comment type="caution">
    <text evidence="2">The sequence shown here is derived from an EMBL/GenBank/DDBJ whole genome shotgun (WGS) entry which is preliminary data.</text>
</comment>
<feature type="compositionally biased region" description="Polar residues" evidence="1">
    <location>
        <begin position="87"/>
        <end position="97"/>
    </location>
</feature>
<dbReference type="PANTHER" id="PTHR47290:SF4">
    <property type="entry name" value="RING FINGER PROTEIN"/>
    <property type="match status" value="1"/>
</dbReference>
<keyword evidence="3" id="KW-1185">Reference proteome</keyword>